<dbReference type="NCBIfam" id="NF004474">
    <property type="entry name" value="PRK05808.1"/>
    <property type="match status" value="1"/>
</dbReference>
<dbReference type="Pfam" id="PF00725">
    <property type="entry name" value="3HCDH"/>
    <property type="match status" value="1"/>
</dbReference>
<dbReference type="SUPFAM" id="SSF51735">
    <property type="entry name" value="NAD(P)-binding Rossmann-fold domains"/>
    <property type="match status" value="1"/>
</dbReference>
<dbReference type="RefSeq" id="WP_084233806.1">
    <property type="nucleotide sequence ID" value="NZ_FWXW01000002.1"/>
</dbReference>
<gene>
    <name evidence="10" type="ORF">SAMN02745168_1180</name>
</gene>
<feature type="binding site" evidence="7">
    <location>
        <position position="54"/>
    </location>
    <ligand>
        <name>CoA</name>
        <dbReference type="ChEBI" id="CHEBI:57287"/>
    </ligand>
</feature>
<dbReference type="AlphaFoldDB" id="A0A1W1ZKW7"/>
<evidence type="ECO:0000256" key="5">
    <source>
        <dbReference type="PIRSR" id="PIRSR000105-1"/>
    </source>
</evidence>
<dbReference type="InterPro" id="IPR036291">
    <property type="entry name" value="NAD(P)-bd_dom_sf"/>
</dbReference>
<feature type="binding site" evidence="6">
    <location>
        <position position="90"/>
    </location>
    <ligand>
        <name>NAD(+)</name>
        <dbReference type="ChEBI" id="CHEBI:57540"/>
    </ligand>
</feature>
<feature type="domain" description="3-hydroxyacyl-CoA dehydrogenase C-terminal" evidence="8">
    <location>
        <begin position="185"/>
        <end position="280"/>
    </location>
</feature>
<evidence type="ECO:0000256" key="6">
    <source>
        <dbReference type="PIRSR" id="PIRSR000105-2"/>
    </source>
</evidence>
<dbReference type="InterPro" id="IPR006176">
    <property type="entry name" value="3-OHacyl-CoA_DH_NAD-bd"/>
</dbReference>
<dbReference type="Pfam" id="PF02737">
    <property type="entry name" value="3HCDH_N"/>
    <property type="match status" value="1"/>
</dbReference>
<dbReference type="OrthoDB" id="9771883at2"/>
<organism evidence="10 11">
    <name type="scientific">Papillibacter cinnamivorans DSM 12816</name>
    <dbReference type="NCBI Taxonomy" id="1122930"/>
    <lineage>
        <taxon>Bacteria</taxon>
        <taxon>Bacillati</taxon>
        <taxon>Bacillota</taxon>
        <taxon>Clostridia</taxon>
        <taxon>Eubacteriales</taxon>
        <taxon>Oscillospiraceae</taxon>
        <taxon>Papillibacter</taxon>
    </lineage>
</organism>
<dbReference type="PANTHER" id="PTHR48075">
    <property type="entry name" value="3-HYDROXYACYL-COA DEHYDROGENASE FAMILY PROTEIN"/>
    <property type="match status" value="1"/>
</dbReference>
<evidence type="ECO:0000256" key="1">
    <source>
        <dbReference type="ARBA" id="ARBA00005086"/>
    </source>
</evidence>
<evidence type="ECO:0000313" key="10">
    <source>
        <dbReference type="EMBL" id="SMC48748.1"/>
    </source>
</evidence>
<dbReference type="SUPFAM" id="SSF48179">
    <property type="entry name" value="6-phosphogluconate dehydrogenase C-terminal domain-like"/>
    <property type="match status" value="1"/>
</dbReference>
<name>A0A1W1ZKW7_9FIRM</name>
<evidence type="ECO:0000259" key="8">
    <source>
        <dbReference type="Pfam" id="PF00725"/>
    </source>
</evidence>
<dbReference type="Proteomes" id="UP000192790">
    <property type="component" value="Unassembled WGS sequence"/>
</dbReference>
<comment type="pathway">
    <text evidence="1">Lipid metabolism; butanoate metabolism.</text>
</comment>
<evidence type="ECO:0000256" key="4">
    <source>
        <dbReference type="ARBA" id="ARBA00067747"/>
    </source>
</evidence>
<dbReference type="InterPro" id="IPR008927">
    <property type="entry name" value="6-PGluconate_DH-like_C_sf"/>
</dbReference>
<dbReference type="GO" id="GO:0006635">
    <property type="term" value="P:fatty acid beta-oxidation"/>
    <property type="evidence" value="ECO:0007669"/>
    <property type="project" value="TreeGrafter"/>
</dbReference>
<feature type="binding site" evidence="6">
    <location>
        <position position="141"/>
    </location>
    <ligand>
        <name>NAD(+)</name>
        <dbReference type="ChEBI" id="CHEBI:57540"/>
    </ligand>
</feature>
<reference evidence="10 11" key="1">
    <citation type="submission" date="2017-04" db="EMBL/GenBank/DDBJ databases">
        <authorList>
            <person name="Afonso C.L."/>
            <person name="Miller P.J."/>
            <person name="Scott M.A."/>
            <person name="Spackman E."/>
            <person name="Goraichik I."/>
            <person name="Dimitrov K.M."/>
            <person name="Suarez D.L."/>
            <person name="Swayne D.E."/>
        </authorList>
    </citation>
    <scope>NUCLEOTIDE SEQUENCE [LARGE SCALE GENOMIC DNA]</scope>
    <source>
        <strain evidence="10 11">DSM 12816</strain>
    </source>
</reference>
<feature type="binding site" evidence="6">
    <location>
        <position position="272"/>
    </location>
    <ligand>
        <name>NAD(+)</name>
        <dbReference type="ChEBI" id="CHEBI:57540"/>
    </ligand>
</feature>
<dbReference type="InterPro" id="IPR013328">
    <property type="entry name" value="6PGD_dom2"/>
</dbReference>
<feature type="binding site" evidence="7">
    <location>
        <position position="117"/>
    </location>
    <ligand>
        <name>CoA</name>
        <dbReference type="ChEBI" id="CHEBI:57287"/>
    </ligand>
</feature>
<dbReference type="FunFam" id="3.40.50.720:FF:000009">
    <property type="entry name" value="Fatty oxidation complex, alpha subunit"/>
    <property type="match status" value="1"/>
</dbReference>
<dbReference type="InterPro" id="IPR006108">
    <property type="entry name" value="3HC_DH_C"/>
</dbReference>
<feature type="binding site" evidence="6">
    <location>
        <position position="31"/>
    </location>
    <ligand>
        <name>NAD(+)</name>
        <dbReference type="ChEBI" id="CHEBI:57540"/>
    </ligand>
</feature>
<dbReference type="STRING" id="1122930.SAMN02745168_1180"/>
<proteinExistence type="inferred from homology"/>
<keyword evidence="3" id="KW-0560">Oxidoreductase</keyword>
<protein>
    <recommendedName>
        <fullName evidence="4">3-hydroxybutyryl-CoA dehydrogenase</fullName>
    </recommendedName>
</protein>
<feature type="binding site" evidence="6">
    <location>
        <begin position="8"/>
        <end position="13"/>
    </location>
    <ligand>
        <name>NAD(+)</name>
        <dbReference type="ChEBI" id="CHEBI:57540"/>
    </ligand>
</feature>
<feature type="site" description="Important for catalytic activity" evidence="5">
    <location>
        <position position="138"/>
    </location>
</feature>
<comment type="similarity">
    <text evidence="2">Belongs to the 3-hydroxyacyl-CoA dehydrogenase family.</text>
</comment>
<evidence type="ECO:0000256" key="2">
    <source>
        <dbReference type="ARBA" id="ARBA00009463"/>
    </source>
</evidence>
<keyword evidence="6" id="KW-0520">NAD</keyword>
<dbReference type="PANTHER" id="PTHR48075:SF5">
    <property type="entry name" value="3-HYDROXYBUTYRYL-COA DEHYDROGENASE"/>
    <property type="match status" value="1"/>
</dbReference>
<dbReference type="Gene3D" id="1.10.1040.10">
    <property type="entry name" value="N-(1-d-carboxylethyl)-l-norvaline Dehydrogenase, domain 2"/>
    <property type="match status" value="1"/>
</dbReference>
<feature type="binding site" evidence="7">
    <location>
        <position position="47"/>
    </location>
    <ligand>
        <name>CoA</name>
        <dbReference type="ChEBI" id="CHEBI:57287"/>
    </ligand>
</feature>
<evidence type="ECO:0000256" key="7">
    <source>
        <dbReference type="PIRSR" id="PIRSR000105-3"/>
    </source>
</evidence>
<feature type="binding site" evidence="6">
    <location>
        <position position="117"/>
    </location>
    <ligand>
        <name>NAD(+)</name>
        <dbReference type="ChEBI" id="CHEBI:57540"/>
    </ligand>
</feature>
<feature type="binding site" evidence="6">
    <location>
        <position position="95"/>
    </location>
    <ligand>
        <name>NAD(+)</name>
        <dbReference type="ChEBI" id="CHEBI:57540"/>
    </ligand>
</feature>
<evidence type="ECO:0000313" key="11">
    <source>
        <dbReference type="Proteomes" id="UP000192790"/>
    </source>
</evidence>
<sequence>MNKIFVVGAGTMGLGIAQAFAVKGKEVVVRDIADEIISRAQANLQKSLSKLAEKGKLSETEKTGVLGRMEFTTDLGKAADAELVVEAVLENLEIKKKLFHELEEICGPRTVFASNTSSISITEIASATRRPDQFIGMHFFNPAPVMRLVEVIRGARTSDETFRAVYDLAAEIGKDPVEVQEAPAFVVNKVLIPMINEAVGLHAEGIASVADIDKAMMLGANHPMGPLTLADFIGLDICLNILDTIFRETGDPKYAAHPLLRKMVRGGLLGKKSGRGFYDYSK</sequence>
<evidence type="ECO:0000256" key="3">
    <source>
        <dbReference type="ARBA" id="ARBA00023002"/>
    </source>
</evidence>
<feature type="domain" description="3-hydroxyacyl-CoA dehydrogenase NAD binding" evidence="9">
    <location>
        <begin position="3"/>
        <end position="181"/>
    </location>
</feature>
<accession>A0A1W1ZKW7</accession>
<dbReference type="GO" id="GO:0008691">
    <property type="term" value="F:3-hydroxybutyryl-CoA dehydrogenase activity"/>
    <property type="evidence" value="ECO:0007669"/>
    <property type="project" value="TreeGrafter"/>
</dbReference>
<dbReference type="PIRSF" id="PIRSF000105">
    <property type="entry name" value="HCDH"/>
    <property type="match status" value="1"/>
</dbReference>
<dbReference type="GO" id="GO:0070403">
    <property type="term" value="F:NAD+ binding"/>
    <property type="evidence" value="ECO:0007669"/>
    <property type="project" value="InterPro"/>
</dbReference>
<dbReference type="Gene3D" id="3.40.50.720">
    <property type="entry name" value="NAD(P)-binding Rossmann-like Domain"/>
    <property type="match status" value="1"/>
</dbReference>
<keyword evidence="11" id="KW-1185">Reference proteome</keyword>
<evidence type="ECO:0000259" key="9">
    <source>
        <dbReference type="Pfam" id="PF02737"/>
    </source>
</evidence>
<dbReference type="EMBL" id="FWXW01000002">
    <property type="protein sequence ID" value="SMC48748.1"/>
    <property type="molecule type" value="Genomic_DNA"/>
</dbReference>
<dbReference type="InterPro" id="IPR022694">
    <property type="entry name" value="3-OHacyl-CoA_DH"/>
</dbReference>